<keyword evidence="1" id="KW-1133">Transmembrane helix</keyword>
<reference evidence="2 3" key="1">
    <citation type="submission" date="2007-10" db="EMBL/GenBank/DDBJ databases">
        <title>Complete sequence of Shewanella pealeana ATCC 700345.</title>
        <authorList>
            <consortium name="US DOE Joint Genome Institute"/>
            <person name="Copeland A."/>
            <person name="Lucas S."/>
            <person name="Lapidus A."/>
            <person name="Barry K."/>
            <person name="Glavina del Rio T."/>
            <person name="Dalin E."/>
            <person name="Tice H."/>
            <person name="Pitluck S."/>
            <person name="Chertkov O."/>
            <person name="Brettin T."/>
            <person name="Bruce D."/>
            <person name="Detter J.C."/>
            <person name="Han C."/>
            <person name="Schmutz J."/>
            <person name="Larimer F."/>
            <person name="Land M."/>
            <person name="Hauser L."/>
            <person name="Kyrpides N."/>
            <person name="Kim E."/>
            <person name="Zhao J.-S.Z."/>
            <person name="Manno D."/>
            <person name="Hawari J."/>
            <person name="Richardson P."/>
        </authorList>
    </citation>
    <scope>NUCLEOTIDE SEQUENCE [LARGE SCALE GENOMIC DNA]</scope>
    <source>
        <strain evidence="3">ATCC 700345 / ANG-SQ1</strain>
    </source>
</reference>
<dbReference type="KEGG" id="spl:Spea_2775"/>
<dbReference type="EMBL" id="CP000851">
    <property type="protein sequence ID" value="ABV88095.1"/>
    <property type="molecule type" value="Genomic_DNA"/>
</dbReference>
<dbReference type="RefSeq" id="WP_012156001.1">
    <property type="nucleotide sequence ID" value="NC_009901.1"/>
</dbReference>
<gene>
    <name evidence="2" type="ordered locus">Spea_2775</name>
</gene>
<dbReference type="AlphaFoldDB" id="A8H6A8"/>
<feature type="transmembrane region" description="Helical" evidence="1">
    <location>
        <begin position="12"/>
        <end position="32"/>
    </location>
</feature>
<accession>A8H6A8</accession>
<evidence type="ECO:0000313" key="3">
    <source>
        <dbReference type="Proteomes" id="UP000002608"/>
    </source>
</evidence>
<name>A8H6A8_SHEPA</name>
<organism evidence="2 3">
    <name type="scientific">Shewanella pealeana (strain ATCC 700345 / ANG-SQ1)</name>
    <dbReference type="NCBI Taxonomy" id="398579"/>
    <lineage>
        <taxon>Bacteria</taxon>
        <taxon>Pseudomonadati</taxon>
        <taxon>Pseudomonadota</taxon>
        <taxon>Gammaproteobacteria</taxon>
        <taxon>Alteromonadales</taxon>
        <taxon>Shewanellaceae</taxon>
        <taxon>Shewanella</taxon>
    </lineage>
</organism>
<keyword evidence="1" id="KW-0812">Transmembrane</keyword>
<dbReference type="eggNOG" id="ENOG50317VM">
    <property type="taxonomic scope" value="Bacteria"/>
</dbReference>
<keyword evidence="1" id="KW-0472">Membrane</keyword>
<feature type="transmembrane region" description="Helical" evidence="1">
    <location>
        <begin position="38"/>
        <end position="56"/>
    </location>
</feature>
<dbReference type="STRING" id="398579.Spea_2775"/>
<keyword evidence="3" id="KW-1185">Reference proteome</keyword>
<sequence length="75" mass="8850">MDKLERATKWMMLVVGCVGLLVIYFGFFYLLLTGKSTAAIPWYILLSPWVCIFFGLSQRKQLGVIRWFVNKWTRK</sequence>
<evidence type="ECO:0000256" key="1">
    <source>
        <dbReference type="SAM" id="Phobius"/>
    </source>
</evidence>
<dbReference type="Proteomes" id="UP000002608">
    <property type="component" value="Chromosome"/>
</dbReference>
<dbReference type="HOGENOM" id="CLU_2685810_0_0_6"/>
<dbReference type="OrthoDB" id="6266418at2"/>
<evidence type="ECO:0000313" key="2">
    <source>
        <dbReference type="EMBL" id="ABV88095.1"/>
    </source>
</evidence>
<protein>
    <submittedName>
        <fullName evidence="2">Uncharacterized protein</fullName>
    </submittedName>
</protein>
<proteinExistence type="predicted"/>